<sequence>MGADAQCEEEALSPAPWGERSTDLRSAAGTQAAASSDGPTRDRETRLPELCGKRRAFSLPSLPQPPPEEASGGPTPRLPAPLSGDRSPLGLGGAEDGAQIRDPEQRGGPALEMRLLPSWTPRAAGVAGLPRRP</sequence>
<accession>A0AAV7W736</accession>
<feature type="region of interest" description="Disordered" evidence="1">
    <location>
        <begin position="1"/>
        <end position="133"/>
    </location>
</feature>
<dbReference type="Proteomes" id="UP001066276">
    <property type="component" value="Chromosome 1_2"/>
</dbReference>
<evidence type="ECO:0000256" key="1">
    <source>
        <dbReference type="SAM" id="MobiDB-lite"/>
    </source>
</evidence>
<dbReference type="AlphaFoldDB" id="A0AAV7W736"/>
<reference evidence="2" key="1">
    <citation type="journal article" date="2022" name="bioRxiv">
        <title>Sequencing and chromosome-scale assembly of the giantPleurodeles waltlgenome.</title>
        <authorList>
            <person name="Brown T."/>
            <person name="Elewa A."/>
            <person name="Iarovenko S."/>
            <person name="Subramanian E."/>
            <person name="Araus A.J."/>
            <person name="Petzold A."/>
            <person name="Susuki M."/>
            <person name="Suzuki K.-i.T."/>
            <person name="Hayashi T."/>
            <person name="Toyoda A."/>
            <person name="Oliveira C."/>
            <person name="Osipova E."/>
            <person name="Leigh N.D."/>
            <person name="Simon A."/>
            <person name="Yun M.H."/>
        </authorList>
    </citation>
    <scope>NUCLEOTIDE SEQUENCE</scope>
    <source>
        <strain evidence="2">20211129_DDA</strain>
        <tissue evidence="2">Liver</tissue>
    </source>
</reference>
<keyword evidence="3" id="KW-1185">Reference proteome</keyword>
<dbReference type="EMBL" id="JANPWB010000002">
    <property type="protein sequence ID" value="KAJ1208647.1"/>
    <property type="molecule type" value="Genomic_DNA"/>
</dbReference>
<organism evidence="2 3">
    <name type="scientific">Pleurodeles waltl</name>
    <name type="common">Iberian ribbed newt</name>
    <dbReference type="NCBI Taxonomy" id="8319"/>
    <lineage>
        <taxon>Eukaryota</taxon>
        <taxon>Metazoa</taxon>
        <taxon>Chordata</taxon>
        <taxon>Craniata</taxon>
        <taxon>Vertebrata</taxon>
        <taxon>Euteleostomi</taxon>
        <taxon>Amphibia</taxon>
        <taxon>Batrachia</taxon>
        <taxon>Caudata</taxon>
        <taxon>Salamandroidea</taxon>
        <taxon>Salamandridae</taxon>
        <taxon>Pleurodelinae</taxon>
        <taxon>Pleurodeles</taxon>
    </lineage>
</organism>
<protein>
    <submittedName>
        <fullName evidence="2">Uncharacterized protein</fullName>
    </submittedName>
</protein>
<evidence type="ECO:0000313" key="3">
    <source>
        <dbReference type="Proteomes" id="UP001066276"/>
    </source>
</evidence>
<feature type="compositionally biased region" description="Polar residues" evidence="1">
    <location>
        <begin position="28"/>
        <end position="38"/>
    </location>
</feature>
<feature type="compositionally biased region" description="Acidic residues" evidence="1">
    <location>
        <begin position="1"/>
        <end position="11"/>
    </location>
</feature>
<name>A0AAV7W736_PLEWA</name>
<gene>
    <name evidence="2" type="ORF">NDU88_004030</name>
</gene>
<proteinExistence type="predicted"/>
<comment type="caution">
    <text evidence="2">The sequence shown here is derived from an EMBL/GenBank/DDBJ whole genome shotgun (WGS) entry which is preliminary data.</text>
</comment>
<evidence type="ECO:0000313" key="2">
    <source>
        <dbReference type="EMBL" id="KAJ1208647.1"/>
    </source>
</evidence>